<feature type="chain" id="PRO_5015617178" description="TonB C-terminal domain-containing protein" evidence="10">
    <location>
        <begin position="20"/>
        <end position="240"/>
    </location>
</feature>
<dbReference type="PROSITE" id="PS52015">
    <property type="entry name" value="TONB_CTD"/>
    <property type="match status" value="1"/>
</dbReference>
<keyword evidence="6" id="KW-0812">Transmembrane</keyword>
<dbReference type="InterPro" id="IPR037682">
    <property type="entry name" value="TonB_C"/>
</dbReference>
<keyword evidence="7" id="KW-0653">Protein transport</keyword>
<dbReference type="Proteomes" id="UP000236893">
    <property type="component" value="Unassembled WGS sequence"/>
</dbReference>
<comment type="subcellular location">
    <subcellularLocation>
        <location evidence="1">Cell inner membrane</location>
        <topology evidence="1">Single-pass membrane protein</topology>
        <orientation evidence="1">Periplasmic side</orientation>
    </subcellularLocation>
</comment>
<sequence length="240" mass="27192">MNKLLGILAVLLISLNAHGQITYLDINYNEVKDQSLATYKMEITMTDSIAGIKKICSIDGKPRSEESFSNLKKMTLSGVSKYWFNSGQLKEAVSYKENQLDGEVTTYYKNGQLKRKDVYKIDSLIEGRCYDSLGVEKAHTLFHKRPQFPGGIYSLTSYLQRNLKYPSSSRKKGIEGKVMVRFTINPTGLITGAYIKQGINNELDNEALRVVNSLPNWEPGIHDGEYVNFQFVLPVIYKLN</sequence>
<organism evidence="12 13">
    <name type="scientific">Solitalea longa</name>
    <dbReference type="NCBI Taxonomy" id="2079460"/>
    <lineage>
        <taxon>Bacteria</taxon>
        <taxon>Pseudomonadati</taxon>
        <taxon>Bacteroidota</taxon>
        <taxon>Sphingobacteriia</taxon>
        <taxon>Sphingobacteriales</taxon>
        <taxon>Sphingobacteriaceae</taxon>
        <taxon>Solitalea</taxon>
    </lineage>
</organism>
<keyword evidence="4" id="KW-1003">Cell membrane</keyword>
<feature type="domain" description="TonB C-terminal" evidence="11">
    <location>
        <begin position="150"/>
        <end position="240"/>
    </location>
</feature>
<keyword evidence="5" id="KW-0997">Cell inner membrane</keyword>
<dbReference type="GO" id="GO:0055085">
    <property type="term" value="P:transmembrane transport"/>
    <property type="evidence" value="ECO:0007669"/>
    <property type="project" value="InterPro"/>
</dbReference>
<evidence type="ECO:0000313" key="13">
    <source>
        <dbReference type="Proteomes" id="UP000236893"/>
    </source>
</evidence>
<evidence type="ECO:0000256" key="7">
    <source>
        <dbReference type="ARBA" id="ARBA00022927"/>
    </source>
</evidence>
<gene>
    <name evidence="12" type="ORF">C3K47_04585</name>
</gene>
<feature type="signal peptide" evidence="10">
    <location>
        <begin position="1"/>
        <end position="19"/>
    </location>
</feature>
<dbReference type="Pfam" id="PF07661">
    <property type="entry name" value="MORN_2"/>
    <property type="match status" value="2"/>
</dbReference>
<dbReference type="PANTHER" id="PTHR33446:SF2">
    <property type="entry name" value="PROTEIN TONB"/>
    <property type="match status" value="1"/>
</dbReference>
<protein>
    <recommendedName>
        <fullName evidence="11">TonB C-terminal domain-containing protein</fullName>
    </recommendedName>
</protein>
<keyword evidence="13" id="KW-1185">Reference proteome</keyword>
<dbReference type="EMBL" id="PQVF01000003">
    <property type="protein sequence ID" value="POY37814.1"/>
    <property type="molecule type" value="Genomic_DNA"/>
</dbReference>
<evidence type="ECO:0000256" key="1">
    <source>
        <dbReference type="ARBA" id="ARBA00004383"/>
    </source>
</evidence>
<proteinExistence type="inferred from homology"/>
<dbReference type="SUPFAM" id="SSF82185">
    <property type="entry name" value="Histone H3 K4-specific methyltransferase SET7/9 N-terminal domain"/>
    <property type="match status" value="1"/>
</dbReference>
<evidence type="ECO:0000313" key="12">
    <source>
        <dbReference type="EMBL" id="POY37814.1"/>
    </source>
</evidence>
<evidence type="ECO:0000256" key="2">
    <source>
        <dbReference type="ARBA" id="ARBA00006555"/>
    </source>
</evidence>
<evidence type="ECO:0000256" key="10">
    <source>
        <dbReference type="SAM" id="SignalP"/>
    </source>
</evidence>
<dbReference type="Gene3D" id="2.20.110.10">
    <property type="entry name" value="Histone H3 K4-specific methyltransferase SET7/9 N-terminal domain"/>
    <property type="match status" value="1"/>
</dbReference>
<dbReference type="RefSeq" id="WP_103787945.1">
    <property type="nucleotide sequence ID" value="NZ_PQVF01000003.1"/>
</dbReference>
<dbReference type="InterPro" id="IPR006260">
    <property type="entry name" value="TonB/TolA_C"/>
</dbReference>
<keyword evidence="8" id="KW-1133">Transmembrane helix</keyword>
<dbReference type="OrthoDB" id="649093at2"/>
<dbReference type="Pfam" id="PF03544">
    <property type="entry name" value="TonB_C"/>
    <property type="match status" value="1"/>
</dbReference>
<comment type="similarity">
    <text evidence="2">Belongs to the TonB family.</text>
</comment>
<dbReference type="NCBIfam" id="TIGR01352">
    <property type="entry name" value="tonB_Cterm"/>
    <property type="match status" value="1"/>
</dbReference>
<evidence type="ECO:0000256" key="6">
    <source>
        <dbReference type="ARBA" id="ARBA00022692"/>
    </source>
</evidence>
<evidence type="ECO:0000256" key="8">
    <source>
        <dbReference type="ARBA" id="ARBA00022989"/>
    </source>
</evidence>
<dbReference type="Gene3D" id="3.30.1150.10">
    <property type="match status" value="1"/>
</dbReference>
<keyword evidence="3" id="KW-0813">Transport</keyword>
<dbReference type="InterPro" id="IPR011652">
    <property type="entry name" value="MORN_2"/>
</dbReference>
<name>A0A2S5A5M1_9SPHI</name>
<evidence type="ECO:0000256" key="4">
    <source>
        <dbReference type="ARBA" id="ARBA00022475"/>
    </source>
</evidence>
<evidence type="ECO:0000256" key="3">
    <source>
        <dbReference type="ARBA" id="ARBA00022448"/>
    </source>
</evidence>
<accession>A0A2S5A5M1</accession>
<dbReference type="AlphaFoldDB" id="A0A2S5A5M1"/>
<dbReference type="SUPFAM" id="SSF74653">
    <property type="entry name" value="TolA/TonB C-terminal domain"/>
    <property type="match status" value="1"/>
</dbReference>
<evidence type="ECO:0000256" key="9">
    <source>
        <dbReference type="ARBA" id="ARBA00023136"/>
    </source>
</evidence>
<dbReference type="GO" id="GO:0098797">
    <property type="term" value="C:plasma membrane protein complex"/>
    <property type="evidence" value="ECO:0007669"/>
    <property type="project" value="TreeGrafter"/>
</dbReference>
<dbReference type="GO" id="GO:0015031">
    <property type="term" value="P:protein transport"/>
    <property type="evidence" value="ECO:0007669"/>
    <property type="project" value="UniProtKB-KW"/>
</dbReference>
<keyword evidence="9" id="KW-0472">Membrane</keyword>
<comment type="caution">
    <text evidence="12">The sequence shown here is derived from an EMBL/GenBank/DDBJ whole genome shotgun (WGS) entry which is preliminary data.</text>
</comment>
<evidence type="ECO:0000256" key="5">
    <source>
        <dbReference type="ARBA" id="ARBA00022519"/>
    </source>
</evidence>
<dbReference type="PANTHER" id="PTHR33446">
    <property type="entry name" value="PROTEIN TONB-RELATED"/>
    <property type="match status" value="1"/>
</dbReference>
<keyword evidence="10" id="KW-0732">Signal</keyword>
<dbReference type="GO" id="GO:0031992">
    <property type="term" value="F:energy transducer activity"/>
    <property type="evidence" value="ECO:0007669"/>
    <property type="project" value="TreeGrafter"/>
</dbReference>
<dbReference type="InterPro" id="IPR051045">
    <property type="entry name" value="TonB-dependent_transducer"/>
</dbReference>
<reference evidence="12 13" key="1">
    <citation type="submission" date="2018-01" db="EMBL/GenBank/DDBJ databases">
        <authorList>
            <person name="Gaut B.S."/>
            <person name="Morton B.R."/>
            <person name="Clegg M.T."/>
            <person name="Duvall M.R."/>
        </authorList>
    </citation>
    <scope>NUCLEOTIDE SEQUENCE [LARGE SCALE GENOMIC DNA]</scope>
    <source>
        <strain evidence="12 13">HR-AV</strain>
    </source>
</reference>
<evidence type="ECO:0000259" key="11">
    <source>
        <dbReference type="PROSITE" id="PS52015"/>
    </source>
</evidence>